<comment type="caution">
    <text evidence="3">Lacks conserved residue(s) required for the propagation of feature annotation.</text>
</comment>
<proteinExistence type="predicted"/>
<dbReference type="InterPro" id="IPR000436">
    <property type="entry name" value="Sushi_SCR_CCP_dom"/>
</dbReference>
<evidence type="ECO:0000259" key="8">
    <source>
        <dbReference type="PROSITE" id="PS50835"/>
    </source>
</evidence>
<dbReference type="SMART" id="SM00209">
    <property type="entry name" value="TSP1"/>
    <property type="match status" value="1"/>
</dbReference>
<feature type="domain" description="Sushi" evidence="9">
    <location>
        <begin position="25"/>
        <end position="99"/>
    </location>
</feature>
<keyword evidence="2" id="KW-1015">Disulfide bond</keyword>
<dbReference type="Proteomes" id="UP000001593">
    <property type="component" value="Unassembled WGS sequence"/>
</dbReference>
<feature type="compositionally biased region" description="Basic residues" evidence="4">
    <location>
        <begin position="625"/>
        <end position="636"/>
    </location>
</feature>
<dbReference type="InterPro" id="IPR003598">
    <property type="entry name" value="Ig_sub2"/>
</dbReference>
<dbReference type="EMBL" id="DS469536">
    <property type="protein sequence ID" value="EDO45357.1"/>
    <property type="molecule type" value="Genomic_DNA"/>
</dbReference>
<name>A7RSY3_NEMVE</name>
<dbReference type="PANTHER" id="PTHR46343:SF2">
    <property type="entry name" value="SUSHI_VON WILLEBRAND FACTOR TYPE A_EGF_PENTRAXIN DOMAIN-CONTAINING 1"/>
    <property type="match status" value="1"/>
</dbReference>
<evidence type="ECO:0000259" key="9">
    <source>
        <dbReference type="PROSITE" id="PS50923"/>
    </source>
</evidence>
<evidence type="ECO:0000256" key="2">
    <source>
        <dbReference type="ARBA" id="ARBA00023157"/>
    </source>
</evidence>
<dbReference type="Gene3D" id="2.10.70.10">
    <property type="entry name" value="Complement Module, domain 1"/>
    <property type="match status" value="1"/>
</dbReference>
<dbReference type="Gene3D" id="2.20.100.10">
    <property type="entry name" value="Thrombospondin type-1 (TSP1) repeat"/>
    <property type="match status" value="1"/>
</dbReference>
<keyword evidence="11" id="KW-1185">Reference proteome</keyword>
<dbReference type="PANTHER" id="PTHR46343">
    <property type="entry name" value="HYR DOMAIN-CONTAINING PROTEIN"/>
    <property type="match status" value="1"/>
</dbReference>
<feature type="region of interest" description="Disordered" evidence="4">
    <location>
        <begin position="622"/>
        <end position="695"/>
    </location>
</feature>
<feature type="signal peptide" evidence="6">
    <location>
        <begin position="1"/>
        <end position="22"/>
    </location>
</feature>
<evidence type="ECO:0000256" key="5">
    <source>
        <dbReference type="SAM" id="Phobius"/>
    </source>
</evidence>
<dbReference type="InterPro" id="IPR000884">
    <property type="entry name" value="TSP1_rpt"/>
</dbReference>
<dbReference type="SMART" id="SM00409">
    <property type="entry name" value="IG"/>
    <property type="match status" value="1"/>
</dbReference>
<protein>
    <submittedName>
        <fullName evidence="10">Uncharacterized protein</fullName>
    </submittedName>
</protein>
<feature type="chain" id="PRO_5002714688" evidence="6">
    <location>
        <begin position="23"/>
        <end position="799"/>
    </location>
</feature>
<evidence type="ECO:0000256" key="3">
    <source>
        <dbReference type="PROSITE-ProRule" id="PRU00302"/>
    </source>
</evidence>
<dbReference type="SUPFAM" id="SSF57535">
    <property type="entry name" value="Complement control module/SCR domain"/>
    <property type="match status" value="1"/>
</dbReference>
<dbReference type="InterPro" id="IPR003599">
    <property type="entry name" value="Ig_sub"/>
</dbReference>
<gene>
    <name evidence="10" type="ORF">NEMVEDRAFT_v1g201669</name>
</gene>
<keyword evidence="1" id="KW-0677">Repeat</keyword>
<feature type="domain" description="Ig-like" evidence="8">
    <location>
        <begin position="187"/>
        <end position="274"/>
    </location>
</feature>
<dbReference type="InterPro" id="IPR036179">
    <property type="entry name" value="Ig-like_dom_sf"/>
</dbReference>
<dbReference type="InterPro" id="IPR013783">
    <property type="entry name" value="Ig-like_fold"/>
</dbReference>
<dbReference type="CDD" id="cd00096">
    <property type="entry name" value="Ig"/>
    <property type="match status" value="1"/>
</dbReference>
<evidence type="ECO:0000313" key="11">
    <source>
        <dbReference type="Proteomes" id="UP000001593"/>
    </source>
</evidence>
<dbReference type="HOGENOM" id="CLU_352086_0_0_1"/>
<accession>A7RSY3</accession>
<feature type="domain" description="HYR" evidence="7">
    <location>
        <begin position="98"/>
        <end position="185"/>
    </location>
</feature>
<dbReference type="PROSITE" id="PS50825">
    <property type="entry name" value="HYR"/>
    <property type="match status" value="1"/>
</dbReference>
<dbReference type="PROSITE" id="PS50092">
    <property type="entry name" value="TSP1"/>
    <property type="match status" value="1"/>
</dbReference>
<evidence type="ECO:0000256" key="6">
    <source>
        <dbReference type="SAM" id="SignalP"/>
    </source>
</evidence>
<dbReference type="SUPFAM" id="SSF82895">
    <property type="entry name" value="TSP-1 type 1 repeat"/>
    <property type="match status" value="1"/>
</dbReference>
<evidence type="ECO:0000259" key="7">
    <source>
        <dbReference type="PROSITE" id="PS50825"/>
    </source>
</evidence>
<keyword evidence="5" id="KW-0472">Membrane</keyword>
<evidence type="ECO:0000256" key="1">
    <source>
        <dbReference type="ARBA" id="ARBA00022737"/>
    </source>
</evidence>
<keyword evidence="6" id="KW-0732">Signal</keyword>
<keyword evidence="5" id="KW-0812">Transmembrane</keyword>
<evidence type="ECO:0000313" key="10">
    <source>
        <dbReference type="EMBL" id="EDO45357.1"/>
    </source>
</evidence>
<sequence length="799" mass="89945">MRCWFWGILLVFIGVSFNAVLASEIRCPSPHYFDKLHCVKSKKGHGYRPGDECEMMCKESYQMRAAPGAPAIKHNAFVSKCDQNGRWTGIEKGWPTCHDVTPPELKVPCPKSITRATDRDSDLSWVYWDEPSAVDNSKVLPEKTTIPRDLHTPMQFPVGSSAVQYTFKDGSGLTTTCSFNIVVYERMKLIKTSPKAIYIMPNRNLTLHCAAKAQKHVTYKWYKSDGPIVSSSRLTVVPGKGLVMSKLRMADSGIYRCEASIPDDIAGEESYSVHLHVTSRIVWSKWGEWGECSAEGIKSRLRHCITELGQPALGCRGPKTERTTCDNKCKELEESVTTSTPSVPLTTSPPEVKKKPAAAAQHSSKGSMFEHIVNKGFHWHSHLENITDTYTGRARIFFKSFYGRLAFGSVLGILLIASCCCCFICIGHHFEKKEKEKAKYHPLVYHDPENPPSTIDYSDLEKLDITSDAAQPKSQADDFLDSEDAKLLYDPAEESCDRKAYEKRRVIHELTPKRRKSSLAEAIQIAKSVILEEGTDKEREKRVSEKRKVINKVTSSGICKGSLLSSISQSKAVIMDEGVDKERDSWVAEKRDMIRDKTQTRRRSLADQITIAKDIIFEKEEKAKQKGRKGKITKSKSQKDQTKDKPKVLQHNSSPAVTQSRQSKESSKDTRKVDPPAQSSTTPEPNTLYRGNYSIKNRSILRQTHTLSPTLPRIDSDKALEDIGPKKEPLKFEQRGFSGSVGGGKDVDEWAKQVLDHANQGWLQDMSEEKSLFFKCRSKFEMNEGKDDGSYSSQSFFLN</sequence>
<feature type="compositionally biased region" description="Polar residues" evidence="4">
    <location>
        <begin position="650"/>
        <end position="661"/>
    </location>
</feature>
<feature type="transmembrane region" description="Helical" evidence="5">
    <location>
        <begin position="405"/>
        <end position="427"/>
    </location>
</feature>
<keyword evidence="5" id="KW-1133">Transmembrane helix</keyword>
<dbReference type="InParanoid" id="A7RSY3"/>
<dbReference type="SMART" id="SM00408">
    <property type="entry name" value="IGc2"/>
    <property type="match status" value="1"/>
</dbReference>
<feature type="compositionally biased region" description="Basic and acidic residues" evidence="4">
    <location>
        <begin position="637"/>
        <end position="647"/>
    </location>
</feature>
<dbReference type="Gene3D" id="2.60.40.10">
    <property type="entry name" value="Immunoglobulins"/>
    <property type="match status" value="1"/>
</dbReference>
<dbReference type="Pfam" id="PF13927">
    <property type="entry name" value="Ig_3"/>
    <property type="match status" value="1"/>
</dbReference>
<organism evidence="10 11">
    <name type="scientific">Nematostella vectensis</name>
    <name type="common">Starlet sea anemone</name>
    <dbReference type="NCBI Taxonomy" id="45351"/>
    <lineage>
        <taxon>Eukaryota</taxon>
        <taxon>Metazoa</taxon>
        <taxon>Cnidaria</taxon>
        <taxon>Anthozoa</taxon>
        <taxon>Hexacorallia</taxon>
        <taxon>Actiniaria</taxon>
        <taxon>Edwardsiidae</taxon>
        <taxon>Nematostella</taxon>
    </lineage>
</organism>
<dbReference type="SUPFAM" id="SSF48726">
    <property type="entry name" value="Immunoglobulin"/>
    <property type="match status" value="1"/>
</dbReference>
<dbReference type="InterPro" id="IPR036383">
    <property type="entry name" value="TSP1_rpt_sf"/>
</dbReference>
<feature type="compositionally biased region" description="Basic and acidic residues" evidence="4">
    <location>
        <begin position="662"/>
        <end position="674"/>
    </location>
</feature>
<keyword evidence="3" id="KW-0768">Sushi</keyword>
<dbReference type="InterPro" id="IPR007110">
    <property type="entry name" value="Ig-like_dom"/>
</dbReference>
<dbReference type="InterPro" id="IPR003410">
    <property type="entry name" value="HYR_dom"/>
</dbReference>
<reference evidence="10 11" key="1">
    <citation type="journal article" date="2007" name="Science">
        <title>Sea anemone genome reveals ancestral eumetazoan gene repertoire and genomic organization.</title>
        <authorList>
            <person name="Putnam N.H."/>
            <person name="Srivastava M."/>
            <person name="Hellsten U."/>
            <person name="Dirks B."/>
            <person name="Chapman J."/>
            <person name="Salamov A."/>
            <person name="Terry A."/>
            <person name="Shapiro H."/>
            <person name="Lindquist E."/>
            <person name="Kapitonov V.V."/>
            <person name="Jurka J."/>
            <person name="Genikhovich G."/>
            <person name="Grigoriev I.V."/>
            <person name="Lucas S.M."/>
            <person name="Steele R.E."/>
            <person name="Finnerty J.R."/>
            <person name="Technau U."/>
            <person name="Martindale M.Q."/>
            <person name="Rokhsar D.S."/>
        </authorList>
    </citation>
    <scope>NUCLEOTIDE SEQUENCE [LARGE SCALE GENOMIC DNA]</scope>
    <source>
        <strain evidence="11">CH2 X CH6</strain>
    </source>
</reference>
<evidence type="ECO:0000256" key="4">
    <source>
        <dbReference type="SAM" id="MobiDB-lite"/>
    </source>
</evidence>
<dbReference type="AlphaFoldDB" id="A7RSY3"/>
<dbReference type="InterPro" id="IPR043555">
    <property type="entry name" value="SRPX-like"/>
</dbReference>
<dbReference type="Pfam" id="PF02494">
    <property type="entry name" value="HYR"/>
    <property type="match status" value="1"/>
</dbReference>
<dbReference type="PROSITE" id="PS50835">
    <property type="entry name" value="IG_LIKE"/>
    <property type="match status" value="1"/>
</dbReference>
<dbReference type="PROSITE" id="PS50923">
    <property type="entry name" value="SUSHI"/>
    <property type="match status" value="1"/>
</dbReference>
<dbReference type="InterPro" id="IPR035976">
    <property type="entry name" value="Sushi/SCR/CCP_sf"/>
</dbReference>
<dbReference type="STRING" id="45351.A7RSY3"/>